<proteinExistence type="predicted"/>
<sequence>MPTYGFGSEAGNEAGYVVGMGACYPEPGSVKISSKDVLRMQSNYSTFRGRTGVMGLFYILVASDNFFYDQFQEFGLFRFGKIWNPRTVKRLLVIIGFVGGIAAFGLGSVLSIQKATIREIPICFQMNWVTFVVQ</sequence>
<protein>
    <submittedName>
        <fullName evidence="1">Uncharacterized protein</fullName>
    </submittedName>
</protein>
<name>A0ACC2AYH8_DIPCM</name>
<comment type="caution">
    <text evidence="1">The sequence shown here is derived from an EMBL/GenBank/DDBJ whole genome shotgun (WGS) entry which is preliminary data.</text>
</comment>
<reference evidence="2" key="1">
    <citation type="journal article" date="2024" name="Proc. Natl. Acad. Sci. U.S.A.">
        <title>Extraordinary preservation of gene collinearity over three hundred million years revealed in homosporous lycophytes.</title>
        <authorList>
            <person name="Li C."/>
            <person name="Wickell D."/>
            <person name="Kuo L.Y."/>
            <person name="Chen X."/>
            <person name="Nie B."/>
            <person name="Liao X."/>
            <person name="Peng D."/>
            <person name="Ji J."/>
            <person name="Jenkins J."/>
            <person name="Williams M."/>
            <person name="Shu S."/>
            <person name="Plott C."/>
            <person name="Barry K."/>
            <person name="Rajasekar S."/>
            <person name="Grimwood J."/>
            <person name="Han X."/>
            <person name="Sun S."/>
            <person name="Hou Z."/>
            <person name="He W."/>
            <person name="Dai G."/>
            <person name="Sun C."/>
            <person name="Schmutz J."/>
            <person name="Leebens-Mack J.H."/>
            <person name="Li F.W."/>
            <person name="Wang L."/>
        </authorList>
    </citation>
    <scope>NUCLEOTIDE SEQUENCE [LARGE SCALE GENOMIC DNA]</scope>
    <source>
        <strain evidence="2">cv. PW_Plant_1</strain>
    </source>
</reference>
<accession>A0ACC2AYH8</accession>
<dbReference type="EMBL" id="CM055109">
    <property type="protein sequence ID" value="KAJ7522597.1"/>
    <property type="molecule type" value="Genomic_DNA"/>
</dbReference>
<organism evidence="1 2">
    <name type="scientific">Diphasiastrum complanatum</name>
    <name type="common">Issler's clubmoss</name>
    <name type="synonym">Lycopodium complanatum</name>
    <dbReference type="NCBI Taxonomy" id="34168"/>
    <lineage>
        <taxon>Eukaryota</taxon>
        <taxon>Viridiplantae</taxon>
        <taxon>Streptophyta</taxon>
        <taxon>Embryophyta</taxon>
        <taxon>Tracheophyta</taxon>
        <taxon>Lycopodiopsida</taxon>
        <taxon>Lycopodiales</taxon>
        <taxon>Lycopodiaceae</taxon>
        <taxon>Lycopodioideae</taxon>
        <taxon>Diphasiastrum</taxon>
    </lineage>
</organism>
<evidence type="ECO:0000313" key="1">
    <source>
        <dbReference type="EMBL" id="KAJ7522597.1"/>
    </source>
</evidence>
<gene>
    <name evidence="1" type="ORF">O6H91_18G018900</name>
</gene>
<dbReference type="Proteomes" id="UP001162992">
    <property type="component" value="Chromosome 18"/>
</dbReference>
<evidence type="ECO:0000313" key="2">
    <source>
        <dbReference type="Proteomes" id="UP001162992"/>
    </source>
</evidence>
<keyword evidence="2" id="KW-1185">Reference proteome</keyword>